<organism evidence="2 3">
    <name type="scientific">Hydnum rufescens UP504</name>
    <dbReference type="NCBI Taxonomy" id="1448309"/>
    <lineage>
        <taxon>Eukaryota</taxon>
        <taxon>Fungi</taxon>
        <taxon>Dikarya</taxon>
        <taxon>Basidiomycota</taxon>
        <taxon>Agaricomycotina</taxon>
        <taxon>Agaricomycetes</taxon>
        <taxon>Cantharellales</taxon>
        <taxon>Hydnaceae</taxon>
        <taxon>Hydnum</taxon>
    </lineage>
</organism>
<protein>
    <recommendedName>
        <fullName evidence="1">CxC2-like cysteine cluster KDZ transposase-associated domain-containing protein</fullName>
    </recommendedName>
</protein>
<dbReference type="Pfam" id="PF18758">
    <property type="entry name" value="KDZ"/>
    <property type="match status" value="1"/>
</dbReference>
<dbReference type="InterPro" id="IPR041457">
    <property type="entry name" value="CxC2_KDZ-assoc"/>
</dbReference>
<accession>A0A9P6E131</accession>
<proteinExistence type="predicted"/>
<dbReference type="AlphaFoldDB" id="A0A9P6E131"/>
<sequence length="360" mass="39430">MHPTQKTWDSGCFEHTTLFELGLVVQLGHGNCPSPNLKKGASSFTVIHINGLHKVLIYFCDCSTAPHAHIQLLHSGWFPVTVVLPQTCATFNILRHFHLLSLQSKLSAHQFYCALKRGTNNTGLLNLQCGGCAHDPSGTDGMKPGKLAITCPACPDPDINLPPQLGEITSGTSANDANFHLKNCLNTVIDVDLGTRWSYFQGAQTEMSTCSGLAAIDHANTKNSKGLHITGVGASICTHHGFLHPLGIGNLQKGECFSNMDYIIFSTLRGYSPPSLALSYDLICQYWTKIRQCMPWLPPELWVDLDKLSVKLFLPKLHALAHKSECRKSLLMKLKTTQVESAKHVEQFKSFTGGLDPATV</sequence>
<comment type="caution">
    <text evidence="2">The sequence shown here is derived from an EMBL/GenBank/DDBJ whole genome shotgun (WGS) entry which is preliminary data.</text>
</comment>
<dbReference type="Proteomes" id="UP000886523">
    <property type="component" value="Unassembled WGS sequence"/>
</dbReference>
<keyword evidence="3" id="KW-1185">Reference proteome</keyword>
<dbReference type="Pfam" id="PF18803">
    <property type="entry name" value="CxC2"/>
    <property type="match status" value="1"/>
</dbReference>
<evidence type="ECO:0000259" key="1">
    <source>
        <dbReference type="Pfam" id="PF18803"/>
    </source>
</evidence>
<dbReference type="OrthoDB" id="3192989at2759"/>
<evidence type="ECO:0000313" key="3">
    <source>
        <dbReference type="Proteomes" id="UP000886523"/>
    </source>
</evidence>
<feature type="domain" description="CxC2-like cysteine cluster KDZ transposase-associated" evidence="1">
    <location>
        <begin position="19"/>
        <end position="123"/>
    </location>
</feature>
<reference evidence="2" key="1">
    <citation type="journal article" date="2020" name="Nat. Commun.">
        <title>Large-scale genome sequencing of mycorrhizal fungi provides insights into the early evolution of symbiotic traits.</title>
        <authorList>
            <person name="Miyauchi S."/>
            <person name="Kiss E."/>
            <person name="Kuo A."/>
            <person name="Drula E."/>
            <person name="Kohler A."/>
            <person name="Sanchez-Garcia M."/>
            <person name="Morin E."/>
            <person name="Andreopoulos B."/>
            <person name="Barry K.W."/>
            <person name="Bonito G."/>
            <person name="Buee M."/>
            <person name="Carver A."/>
            <person name="Chen C."/>
            <person name="Cichocki N."/>
            <person name="Clum A."/>
            <person name="Culley D."/>
            <person name="Crous P.W."/>
            <person name="Fauchery L."/>
            <person name="Girlanda M."/>
            <person name="Hayes R.D."/>
            <person name="Keri Z."/>
            <person name="LaButti K."/>
            <person name="Lipzen A."/>
            <person name="Lombard V."/>
            <person name="Magnuson J."/>
            <person name="Maillard F."/>
            <person name="Murat C."/>
            <person name="Nolan M."/>
            <person name="Ohm R.A."/>
            <person name="Pangilinan J."/>
            <person name="Pereira M.F."/>
            <person name="Perotto S."/>
            <person name="Peter M."/>
            <person name="Pfister S."/>
            <person name="Riley R."/>
            <person name="Sitrit Y."/>
            <person name="Stielow J.B."/>
            <person name="Szollosi G."/>
            <person name="Zifcakova L."/>
            <person name="Stursova M."/>
            <person name="Spatafora J.W."/>
            <person name="Tedersoo L."/>
            <person name="Vaario L.M."/>
            <person name="Yamada A."/>
            <person name="Yan M."/>
            <person name="Wang P."/>
            <person name="Xu J."/>
            <person name="Bruns T."/>
            <person name="Baldrian P."/>
            <person name="Vilgalys R."/>
            <person name="Dunand C."/>
            <person name="Henrissat B."/>
            <person name="Grigoriev I.V."/>
            <person name="Hibbett D."/>
            <person name="Nagy L.G."/>
            <person name="Martin F.M."/>
        </authorList>
    </citation>
    <scope>NUCLEOTIDE SEQUENCE</scope>
    <source>
        <strain evidence="2">UP504</strain>
    </source>
</reference>
<dbReference type="InterPro" id="IPR040521">
    <property type="entry name" value="KDZ"/>
</dbReference>
<dbReference type="EMBL" id="MU128924">
    <property type="protein sequence ID" value="KAF9518558.1"/>
    <property type="molecule type" value="Genomic_DNA"/>
</dbReference>
<evidence type="ECO:0000313" key="2">
    <source>
        <dbReference type="EMBL" id="KAF9518558.1"/>
    </source>
</evidence>
<gene>
    <name evidence="2" type="ORF">BS47DRAFT_1371010</name>
</gene>
<name>A0A9P6E131_9AGAM</name>